<protein>
    <submittedName>
        <fullName evidence="1">Uncharacterized protein</fullName>
    </submittedName>
</protein>
<evidence type="ECO:0000313" key="2">
    <source>
        <dbReference type="Proteomes" id="UP000055060"/>
    </source>
</evidence>
<dbReference type="EMBL" id="DF967972">
    <property type="protein sequence ID" value="GAP12765.1"/>
    <property type="molecule type" value="Genomic_DNA"/>
</dbReference>
<name>A0A0S7BBX8_9CHLR</name>
<gene>
    <name evidence="1" type="ORF">LARV_00501</name>
</gene>
<sequence length="52" mass="5980">MSRIGSTGARAFRVALTLCDRPAGRADRNQRSPAVESFYYQYPKRRVCLYHS</sequence>
<dbReference type="AlphaFoldDB" id="A0A0S7BBX8"/>
<reference evidence="1" key="1">
    <citation type="submission" date="2015-07" db="EMBL/GenBank/DDBJ databases">
        <title>Draft Genome Sequences of Anaerolinea thermolimosa IMO-1, Bellilinea caldifistulae GOMI-1, Leptolinea tardivitalis YMTK-2, Levilinea saccharolytica KIBI-1,Longilinea arvoryzae KOME-1, Previously Described as Members of the Anaerolineaceae (Chloroflexi).</title>
        <authorList>
            <person name="Sekiguchi Y."/>
            <person name="Ohashi A."/>
            <person name="Matsuura N."/>
            <person name="Tourlousse M.D."/>
        </authorList>
    </citation>
    <scope>NUCLEOTIDE SEQUENCE [LARGE SCALE GENOMIC DNA]</scope>
    <source>
        <strain evidence="1">KOME-1</strain>
    </source>
</reference>
<evidence type="ECO:0000313" key="1">
    <source>
        <dbReference type="EMBL" id="GAP12765.1"/>
    </source>
</evidence>
<dbReference type="Proteomes" id="UP000055060">
    <property type="component" value="Unassembled WGS sequence"/>
</dbReference>
<accession>A0A0S7BBX8</accession>
<keyword evidence="2" id="KW-1185">Reference proteome</keyword>
<organism evidence="1">
    <name type="scientific">Longilinea arvoryzae</name>
    <dbReference type="NCBI Taxonomy" id="360412"/>
    <lineage>
        <taxon>Bacteria</taxon>
        <taxon>Bacillati</taxon>
        <taxon>Chloroflexota</taxon>
        <taxon>Anaerolineae</taxon>
        <taxon>Anaerolineales</taxon>
        <taxon>Anaerolineaceae</taxon>
        <taxon>Longilinea</taxon>
    </lineage>
</organism>
<proteinExistence type="predicted"/>